<keyword evidence="3" id="KW-1185">Reference proteome</keyword>
<comment type="caution">
    <text evidence="2">The sequence shown here is derived from an EMBL/GenBank/DDBJ whole genome shotgun (WGS) entry which is preliminary data.</text>
</comment>
<dbReference type="Proteomes" id="UP000307943">
    <property type="component" value="Unassembled WGS sequence"/>
</dbReference>
<dbReference type="InterPro" id="IPR013022">
    <property type="entry name" value="Xyl_isomerase-like_TIM-brl"/>
</dbReference>
<evidence type="ECO:0000313" key="2">
    <source>
        <dbReference type="EMBL" id="TNJ65986.1"/>
    </source>
</evidence>
<dbReference type="PANTHER" id="PTHR12110">
    <property type="entry name" value="HYDROXYPYRUVATE ISOMERASE"/>
    <property type="match status" value="1"/>
</dbReference>
<accession>A0A5C4TBF9</accession>
<dbReference type="SUPFAM" id="SSF51658">
    <property type="entry name" value="Xylose isomerase-like"/>
    <property type="match status" value="1"/>
</dbReference>
<dbReference type="Gene3D" id="3.20.20.150">
    <property type="entry name" value="Divalent-metal-dependent TIM barrel enzymes"/>
    <property type="match status" value="1"/>
</dbReference>
<dbReference type="PANTHER" id="PTHR12110:SF53">
    <property type="entry name" value="BLR5974 PROTEIN"/>
    <property type="match status" value="1"/>
</dbReference>
<dbReference type="RefSeq" id="WP_139602527.1">
    <property type="nucleotide sequence ID" value="NZ_VDCQ01000014.1"/>
</dbReference>
<evidence type="ECO:0000313" key="3">
    <source>
        <dbReference type="Proteomes" id="UP000307943"/>
    </source>
</evidence>
<gene>
    <name evidence="2" type="ORF">FE784_12475</name>
</gene>
<dbReference type="InterPro" id="IPR050312">
    <property type="entry name" value="IolE/XylAMocC-like"/>
</dbReference>
<organism evidence="2 3">
    <name type="scientific">Paenibacillus hemerocallicola</name>
    <dbReference type="NCBI Taxonomy" id="1172614"/>
    <lineage>
        <taxon>Bacteria</taxon>
        <taxon>Bacillati</taxon>
        <taxon>Bacillota</taxon>
        <taxon>Bacilli</taxon>
        <taxon>Bacillales</taxon>
        <taxon>Paenibacillaceae</taxon>
        <taxon>Paenibacillus</taxon>
    </lineage>
</organism>
<keyword evidence="2" id="KW-0413">Isomerase</keyword>
<dbReference type="AlphaFoldDB" id="A0A5C4TBF9"/>
<dbReference type="Pfam" id="PF01261">
    <property type="entry name" value="AP_endonuc_2"/>
    <property type="match status" value="1"/>
</dbReference>
<name>A0A5C4TBF9_9BACL</name>
<proteinExistence type="predicted"/>
<sequence>MKIGIDSFTIRELLLDPYRTIDYVKSRGFDGVQFDNGNFGRTNDKALYKDVRQYADAHGIITSMSVSSCNPLIVKQAEDEHVREVARQIEACAAAGWHELRTYISSYNERYVHPTPWNVHLEKSAAFISALRPTLERYGSRINIENHGETTFEVLQVVEQAGTDICGVCFDTANTLVNAEDPLLAAQRVAPYTHMTHLKDAIISFTDRGVRRQGKAPGQGIVDFKSVIAELGKHSPDLMLSIEDHKWLFEFNLFERDWIDRNPDLTPYEMGQYMKLAVMTERKIADGSIPDIDEYETIPYMEQMEERLSIGLAYMRGILKELQLD</sequence>
<dbReference type="GO" id="GO:0016853">
    <property type="term" value="F:isomerase activity"/>
    <property type="evidence" value="ECO:0007669"/>
    <property type="project" value="UniProtKB-KW"/>
</dbReference>
<protein>
    <submittedName>
        <fullName evidence="2">Sugar phosphate isomerase/epimerase</fullName>
    </submittedName>
</protein>
<reference evidence="2 3" key="1">
    <citation type="submission" date="2019-05" db="EMBL/GenBank/DDBJ databases">
        <title>We sequenced the genome of Paenibacillus hemerocallicola KCTC 33185 for further insight into its adaptation and study the phylogeny of Paenibacillus.</title>
        <authorList>
            <person name="Narsing Rao M.P."/>
        </authorList>
    </citation>
    <scope>NUCLEOTIDE SEQUENCE [LARGE SCALE GENOMIC DNA]</scope>
    <source>
        <strain evidence="2 3">KCTC 33185</strain>
    </source>
</reference>
<dbReference type="OrthoDB" id="8421472at2"/>
<dbReference type="EMBL" id="VDCQ01000014">
    <property type="protein sequence ID" value="TNJ65986.1"/>
    <property type="molecule type" value="Genomic_DNA"/>
</dbReference>
<evidence type="ECO:0000259" key="1">
    <source>
        <dbReference type="Pfam" id="PF01261"/>
    </source>
</evidence>
<feature type="domain" description="Xylose isomerase-like TIM barrel" evidence="1">
    <location>
        <begin position="21"/>
        <end position="243"/>
    </location>
</feature>
<dbReference type="InterPro" id="IPR036237">
    <property type="entry name" value="Xyl_isomerase-like_sf"/>
</dbReference>